<dbReference type="EMBL" id="KL198041">
    <property type="protein sequence ID" value="KDQ13799.1"/>
    <property type="molecule type" value="Genomic_DNA"/>
</dbReference>
<evidence type="ECO:0008006" key="13">
    <source>
        <dbReference type="Google" id="ProtNLM"/>
    </source>
</evidence>
<gene>
    <name evidence="11" type="ORF">BOTBODRAFT_33236</name>
</gene>
<dbReference type="OrthoDB" id="1103324at2759"/>
<dbReference type="PRINTS" id="PR00463">
    <property type="entry name" value="EP450I"/>
</dbReference>
<accession>A0A067ME19</accession>
<evidence type="ECO:0000256" key="7">
    <source>
        <dbReference type="ARBA" id="ARBA00023004"/>
    </source>
</evidence>
<evidence type="ECO:0000256" key="3">
    <source>
        <dbReference type="ARBA" id="ARBA00010617"/>
    </source>
</evidence>
<dbReference type="GO" id="GO:0005506">
    <property type="term" value="F:iron ion binding"/>
    <property type="evidence" value="ECO:0007669"/>
    <property type="project" value="InterPro"/>
</dbReference>
<dbReference type="HOGENOM" id="CLU_001570_2_3_1"/>
<dbReference type="GO" id="GO:0020037">
    <property type="term" value="F:heme binding"/>
    <property type="evidence" value="ECO:0007669"/>
    <property type="project" value="InterPro"/>
</dbReference>
<keyword evidence="12" id="KW-1185">Reference proteome</keyword>
<name>A0A067ME19_BOTB1</name>
<dbReference type="InterPro" id="IPR002401">
    <property type="entry name" value="Cyt_P450_E_grp-I"/>
</dbReference>
<dbReference type="SUPFAM" id="SSF48264">
    <property type="entry name" value="Cytochrome P450"/>
    <property type="match status" value="1"/>
</dbReference>
<dbReference type="PANTHER" id="PTHR46300">
    <property type="entry name" value="P450, PUTATIVE (EUROFUNG)-RELATED-RELATED"/>
    <property type="match status" value="1"/>
</dbReference>
<protein>
    <recommendedName>
        <fullName evidence="13">Cytochrome P450</fullName>
    </recommendedName>
</protein>
<dbReference type="AlphaFoldDB" id="A0A067ME19"/>
<sequence>MANMIFALGCAILVLVFMLFYRRERRLSNPRNLPLPPGPKPEPIIGNARHIPEESWLKFTEWKDVYGDIIHLSTLGTRIVILNSYKACTDLLEKAICSDRPRFYTMDKLMNLGQITSLAPYGPALRQHRRLLRSALHQNAIEKYQPMQMNRVKWYLSTLILEPDSFLANLHLLVGRVVVQAAYGVEVQSVEDTYITWAKAVVEGVAIGLEPSNALYNIFPFLLRIPSARGARLKRVGAEVRKIADKMFNIPFNAVKAKIDAGTAPPSVVATVLKSGRYSEEDAKWATGTLYLGGTDTTYGVVIAALFALVKYPEVQRKAQAEIDSVVGEGRLPTFADRPALLYINCIIKEILRWRPLIPNGVPHSLLEDDYYEGYWIPKGTMVMPNIWAISRNETLYEDPERFWPERFEDGKGLDPHLWVFGFGRRICPGLHFADAMAFIILASVLATFDLGKPINNDGKEVEPDETYAFGLFRWV</sequence>
<comment type="similarity">
    <text evidence="3 10">Belongs to the cytochrome P450 family.</text>
</comment>
<evidence type="ECO:0000256" key="4">
    <source>
        <dbReference type="ARBA" id="ARBA00022617"/>
    </source>
</evidence>
<dbReference type="Pfam" id="PF00067">
    <property type="entry name" value="p450"/>
    <property type="match status" value="1"/>
</dbReference>
<dbReference type="InterPro" id="IPR017972">
    <property type="entry name" value="Cyt_P450_CS"/>
</dbReference>
<dbReference type="InterPro" id="IPR001128">
    <property type="entry name" value="Cyt_P450"/>
</dbReference>
<dbReference type="InterPro" id="IPR050364">
    <property type="entry name" value="Cytochrome_P450_fung"/>
</dbReference>
<evidence type="ECO:0000313" key="11">
    <source>
        <dbReference type="EMBL" id="KDQ13799.1"/>
    </source>
</evidence>
<keyword evidence="7 9" id="KW-0408">Iron</keyword>
<comment type="cofactor">
    <cofactor evidence="1 9">
        <name>heme</name>
        <dbReference type="ChEBI" id="CHEBI:30413"/>
    </cofactor>
</comment>
<dbReference type="GO" id="GO:0016705">
    <property type="term" value="F:oxidoreductase activity, acting on paired donors, with incorporation or reduction of molecular oxygen"/>
    <property type="evidence" value="ECO:0007669"/>
    <property type="project" value="InterPro"/>
</dbReference>
<reference evidence="12" key="1">
    <citation type="journal article" date="2014" name="Proc. Natl. Acad. Sci. U.S.A.">
        <title>Extensive sampling of basidiomycete genomes demonstrates inadequacy of the white-rot/brown-rot paradigm for wood decay fungi.</title>
        <authorList>
            <person name="Riley R."/>
            <person name="Salamov A.A."/>
            <person name="Brown D.W."/>
            <person name="Nagy L.G."/>
            <person name="Floudas D."/>
            <person name="Held B.W."/>
            <person name="Levasseur A."/>
            <person name="Lombard V."/>
            <person name="Morin E."/>
            <person name="Otillar R."/>
            <person name="Lindquist E.A."/>
            <person name="Sun H."/>
            <person name="LaButti K.M."/>
            <person name="Schmutz J."/>
            <person name="Jabbour D."/>
            <person name="Luo H."/>
            <person name="Baker S.E."/>
            <person name="Pisabarro A.G."/>
            <person name="Walton J.D."/>
            <person name="Blanchette R.A."/>
            <person name="Henrissat B."/>
            <person name="Martin F."/>
            <person name="Cullen D."/>
            <person name="Hibbett D.S."/>
            <person name="Grigoriev I.V."/>
        </authorList>
    </citation>
    <scope>NUCLEOTIDE SEQUENCE [LARGE SCALE GENOMIC DNA]</scope>
    <source>
        <strain evidence="12">FD-172 SS1</strain>
    </source>
</reference>
<evidence type="ECO:0000313" key="12">
    <source>
        <dbReference type="Proteomes" id="UP000027195"/>
    </source>
</evidence>
<dbReference type="Proteomes" id="UP000027195">
    <property type="component" value="Unassembled WGS sequence"/>
</dbReference>
<feature type="binding site" description="axial binding residue" evidence="9">
    <location>
        <position position="428"/>
    </location>
    <ligand>
        <name>heme</name>
        <dbReference type="ChEBI" id="CHEBI:30413"/>
    </ligand>
    <ligandPart>
        <name>Fe</name>
        <dbReference type="ChEBI" id="CHEBI:18248"/>
    </ligandPart>
</feature>
<evidence type="ECO:0000256" key="2">
    <source>
        <dbReference type="ARBA" id="ARBA00005179"/>
    </source>
</evidence>
<dbReference type="Gene3D" id="1.10.630.10">
    <property type="entry name" value="Cytochrome P450"/>
    <property type="match status" value="1"/>
</dbReference>
<evidence type="ECO:0000256" key="1">
    <source>
        <dbReference type="ARBA" id="ARBA00001971"/>
    </source>
</evidence>
<dbReference type="CDD" id="cd11065">
    <property type="entry name" value="CYP64-like"/>
    <property type="match status" value="1"/>
</dbReference>
<evidence type="ECO:0000256" key="8">
    <source>
        <dbReference type="ARBA" id="ARBA00023033"/>
    </source>
</evidence>
<keyword evidence="8 10" id="KW-0503">Monooxygenase</keyword>
<keyword evidence="6 10" id="KW-0560">Oxidoreductase</keyword>
<evidence type="ECO:0000256" key="6">
    <source>
        <dbReference type="ARBA" id="ARBA00023002"/>
    </source>
</evidence>
<evidence type="ECO:0000256" key="9">
    <source>
        <dbReference type="PIRSR" id="PIRSR602401-1"/>
    </source>
</evidence>
<proteinExistence type="inferred from homology"/>
<dbReference type="STRING" id="930990.A0A067ME19"/>
<dbReference type="InterPro" id="IPR036396">
    <property type="entry name" value="Cyt_P450_sf"/>
</dbReference>
<keyword evidence="4 9" id="KW-0349">Heme</keyword>
<dbReference type="GO" id="GO:0004497">
    <property type="term" value="F:monooxygenase activity"/>
    <property type="evidence" value="ECO:0007669"/>
    <property type="project" value="UniProtKB-KW"/>
</dbReference>
<evidence type="ECO:0000256" key="10">
    <source>
        <dbReference type="RuleBase" id="RU000461"/>
    </source>
</evidence>
<dbReference type="PROSITE" id="PS00086">
    <property type="entry name" value="CYTOCHROME_P450"/>
    <property type="match status" value="1"/>
</dbReference>
<organism evidence="11 12">
    <name type="scientific">Botryobasidium botryosum (strain FD-172 SS1)</name>
    <dbReference type="NCBI Taxonomy" id="930990"/>
    <lineage>
        <taxon>Eukaryota</taxon>
        <taxon>Fungi</taxon>
        <taxon>Dikarya</taxon>
        <taxon>Basidiomycota</taxon>
        <taxon>Agaricomycotina</taxon>
        <taxon>Agaricomycetes</taxon>
        <taxon>Cantharellales</taxon>
        <taxon>Botryobasidiaceae</taxon>
        <taxon>Botryobasidium</taxon>
    </lineage>
</organism>
<keyword evidence="5 9" id="KW-0479">Metal-binding</keyword>
<dbReference type="InParanoid" id="A0A067ME19"/>
<comment type="pathway">
    <text evidence="2">Secondary metabolite biosynthesis.</text>
</comment>
<dbReference type="PANTHER" id="PTHR46300:SF5">
    <property type="entry name" value="CYTOCHROME P450"/>
    <property type="match status" value="1"/>
</dbReference>
<evidence type="ECO:0000256" key="5">
    <source>
        <dbReference type="ARBA" id="ARBA00022723"/>
    </source>
</evidence>